<protein>
    <recommendedName>
        <fullName evidence="8">Sugar ABC transporter substrate-binding protein</fullName>
    </recommendedName>
</protein>
<dbReference type="OrthoDB" id="9798876at2"/>
<feature type="signal peptide" evidence="3">
    <location>
        <begin position="1"/>
        <end position="29"/>
    </location>
</feature>
<organism evidence="6 7">
    <name type="scientific">Salinarimonas soli</name>
    <dbReference type="NCBI Taxonomy" id="1638099"/>
    <lineage>
        <taxon>Bacteria</taxon>
        <taxon>Pseudomonadati</taxon>
        <taxon>Pseudomonadota</taxon>
        <taxon>Alphaproteobacteria</taxon>
        <taxon>Hyphomicrobiales</taxon>
        <taxon>Salinarimonadaceae</taxon>
        <taxon>Salinarimonas</taxon>
    </lineage>
</organism>
<feature type="chain" id="PRO_5022920732" description="Sugar ABC transporter substrate-binding protein" evidence="3">
    <location>
        <begin position="30"/>
        <end position="419"/>
    </location>
</feature>
<keyword evidence="2" id="KW-0175">Coiled coil</keyword>
<dbReference type="AlphaFoldDB" id="A0A5B2W1K6"/>
<gene>
    <name evidence="6" type="ORF">F0L46_00355</name>
</gene>
<evidence type="ECO:0000259" key="4">
    <source>
        <dbReference type="Pfam" id="PF02563"/>
    </source>
</evidence>
<evidence type="ECO:0000256" key="3">
    <source>
        <dbReference type="SAM" id="SignalP"/>
    </source>
</evidence>
<sequence length="419" mass="46489">MNRISSLWNRLAAVAFAAGLTLSASQARADYVLQTGDVLEIAVASIPDLRQKVPIGIDGSITFPLLGEMKVTGMTVSALQQALGDILPTKIYQLRSTDGREVNARILAQEITVRISDYKPIYLSGDVSKPGEQVYRPGLTARQAIALAGGYDIMRFRMNNPFLDASDLRSEYNGLWLDYAKSQARLARIQAELDNQGDILKIKIEAPLPARVIEQIVAVENEQLRTRISDMQRERGFIDKGINDSKAQAAMLENNLKQESLGVEADRRELDEIRTLQQRGTVPTTRVADARRASLLSSSQYLQTTVQLAQARKNMLELSRQLERSEEARRQEILRDKQEESVKVAQLRARLNAVSEKLLYTGAVKTQLVRGTGNKPRLTIFRKSPAGEERIVAGEDTELRPGDVVDVALEIAPIDAIAN</sequence>
<feature type="domain" description="Polysaccharide export protein N-terminal" evidence="4">
    <location>
        <begin position="26"/>
        <end position="89"/>
    </location>
</feature>
<dbReference type="RefSeq" id="WP_149815042.1">
    <property type="nucleotide sequence ID" value="NZ_VUOA01000001.1"/>
</dbReference>
<evidence type="ECO:0000313" key="6">
    <source>
        <dbReference type="EMBL" id="KAA2244386.1"/>
    </source>
</evidence>
<dbReference type="PANTHER" id="PTHR33619">
    <property type="entry name" value="POLYSACCHARIDE EXPORT PROTEIN GFCE-RELATED"/>
    <property type="match status" value="1"/>
</dbReference>
<dbReference type="EMBL" id="VUOA01000001">
    <property type="protein sequence ID" value="KAA2244386.1"/>
    <property type="molecule type" value="Genomic_DNA"/>
</dbReference>
<dbReference type="Pfam" id="PF02563">
    <property type="entry name" value="Poly_export"/>
    <property type="match status" value="1"/>
</dbReference>
<reference evidence="6 7" key="2">
    <citation type="submission" date="2019-09" db="EMBL/GenBank/DDBJ databases">
        <authorList>
            <person name="Jin C."/>
        </authorList>
    </citation>
    <scope>NUCLEOTIDE SEQUENCE [LARGE SCALE GENOMIC DNA]</scope>
    <source>
        <strain evidence="6 7">BN140002</strain>
    </source>
</reference>
<dbReference type="Proteomes" id="UP000323142">
    <property type="component" value="Unassembled WGS sequence"/>
</dbReference>
<evidence type="ECO:0000256" key="1">
    <source>
        <dbReference type="ARBA" id="ARBA00022729"/>
    </source>
</evidence>
<comment type="caution">
    <text evidence="6">The sequence shown here is derived from an EMBL/GenBank/DDBJ whole genome shotgun (WGS) entry which is preliminary data.</text>
</comment>
<evidence type="ECO:0000313" key="7">
    <source>
        <dbReference type="Proteomes" id="UP000323142"/>
    </source>
</evidence>
<dbReference type="InterPro" id="IPR003715">
    <property type="entry name" value="Poly_export_N"/>
</dbReference>
<evidence type="ECO:0008006" key="8">
    <source>
        <dbReference type="Google" id="ProtNLM"/>
    </source>
</evidence>
<dbReference type="GO" id="GO:0015159">
    <property type="term" value="F:polysaccharide transmembrane transporter activity"/>
    <property type="evidence" value="ECO:0007669"/>
    <property type="project" value="InterPro"/>
</dbReference>
<proteinExistence type="predicted"/>
<dbReference type="PANTHER" id="PTHR33619:SF3">
    <property type="entry name" value="POLYSACCHARIDE EXPORT PROTEIN GFCE-RELATED"/>
    <property type="match status" value="1"/>
</dbReference>
<dbReference type="InterPro" id="IPR058781">
    <property type="entry name" value="HH_AprE-like"/>
</dbReference>
<dbReference type="InterPro" id="IPR049712">
    <property type="entry name" value="Poly_export"/>
</dbReference>
<dbReference type="Gene3D" id="3.30.1950.10">
    <property type="entry name" value="wza like domain"/>
    <property type="match status" value="1"/>
</dbReference>
<evidence type="ECO:0000259" key="5">
    <source>
        <dbReference type="Pfam" id="PF25994"/>
    </source>
</evidence>
<keyword evidence="1 3" id="KW-0732">Signal</keyword>
<reference evidence="6 7" key="1">
    <citation type="submission" date="2019-09" db="EMBL/GenBank/DDBJ databases">
        <title>Salinarimonas rosea gen. nov., sp. nov., a new member of the a-2 subgroup of the Proteobacteria.</title>
        <authorList>
            <person name="Liu J."/>
        </authorList>
    </citation>
    <scope>NUCLEOTIDE SEQUENCE [LARGE SCALE GENOMIC DNA]</scope>
    <source>
        <strain evidence="6 7">BN140002</strain>
    </source>
</reference>
<dbReference type="Pfam" id="PF25994">
    <property type="entry name" value="HH_AprE"/>
    <property type="match status" value="1"/>
</dbReference>
<evidence type="ECO:0000256" key="2">
    <source>
        <dbReference type="SAM" id="Coils"/>
    </source>
</evidence>
<keyword evidence="7" id="KW-1185">Reference proteome</keyword>
<feature type="domain" description="AprE-like long alpha-helical hairpin" evidence="5">
    <location>
        <begin position="169"/>
        <end position="355"/>
    </location>
</feature>
<feature type="coiled-coil region" evidence="2">
    <location>
        <begin position="308"/>
        <end position="357"/>
    </location>
</feature>
<name>A0A5B2W1K6_9HYPH</name>
<accession>A0A5B2W1K6</accession>